<proteinExistence type="predicted"/>
<evidence type="ECO:0000313" key="1">
    <source>
        <dbReference type="EMBL" id="KAK8202265.1"/>
    </source>
</evidence>
<dbReference type="Proteomes" id="UP001320706">
    <property type="component" value="Unassembled WGS sequence"/>
</dbReference>
<reference evidence="1" key="1">
    <citation type="submission" date="2024-02" db="EMBL/GenBank/DDBJ databases">
        <title>Metagenome Assembled Genome of Zalaria obscura JY119.</title>
        <authorList>
            <person name="Vighnesh L."/>
            <person name="Jagadeeshwari U."/>
            <person name="Venkata Ramana C."/>
            <person name="Sasikala C."/>
        </authorList>
    </citation>
    <scope>NUCLEOTIDE SEQUENCE</scope>
    <source>
        <strain evidence="1">JY119</strain>
    </source>
</reference>
<accession>A0ACC3SAS4</accession>
<sequence length="259" mass="28666">MASRKKNRLIKETGNTKLHTEFDDPNKTFSVHLRTALFRPFRLLATQPIVQALAIYIAYVYGIMYLVLSTFPGLWTGYYGESIGIGGLNYISLGLGFFLGTQIGAPLNDRFYRQLKKRNNGVGRSEFRVPLMFPGSALIPMGLFWYGWTAETKQHWILPNIGAAIFSVGNIMVFQCCQTYIVDAYTRYAASAVASTTVLRSLCGFGFPLFAPSMYGALGYGWGNSLLGFIAIGLGLPAPFLLWIYGERLRAKSKFAAGG</sequence>
<protein>
    <submittedName>
        <fullName evidence="1">Uncharacterized protein</fullName>
    </submittedName>
</protein>
<organism evidence="1 2">
    <name type="scientific">Zalaria obscura</name>
    <dbReference type="NCBI Taxonomy" id="2024903"/>
    <lineage>
        <taxon>Eukaryota</taxon>
        <taxon>Fungi</taxon>
        <taxon>Dikarya</taxon>
        <taxon>Ascomycota</taxon>
        <taxon>Pezizomycotina</taxon>
        <taxon>Dothideomycetes</taxon>
        <taxon>Dothideomycetidae</taxon>
        <taxon>Dothideales</taxon>
        <taxon>Zalariaceae</taxon>
        <taxon>Zalaria</taxon>
    </lineage>
</organism>
<gene>
    <name evidence="1" type="ORF">M8818_005792</name>
</gene>
<name>A0ACC3SAS4_9PEZI</name>
<comment type="caution">
    <text evidence="1">The sequence shown here is derived from an EMBL/GenBank/DDBJ whole genome shotgun (WGS) entry which is preliminary data.</text>
</comment>
<keyword evidence="2" id="KW-1185">Reference proteome</keyword>
<dbReference type="EMBL" id="JAMKPW020000033">
    <property type="protein sequence ID" value="KAK8202265.1"/>
    <property type="molecule type" value="Genomic_DNA"/>
</dbReference>
<evidence type="ECO:0000313" key="2">
    <source>
        <dbReference type="Proteomes" id="UP001320706"/>
    </source>
</evidence>